<sequence>MEPQKVTYFTEISLMMFGFGDSHKPNPETVRYVETIVLKQLRTILNEATKYWDGKLLRGEELVFLMRKNKWKMRRFVKYLNLKHLISTRCESKLETQPKPVRPHELLDFIDRIDETGELTDLSELDEVVHQRQVRAGYISQALDDAKYLEFQKARCVSFNSRGTSRSANLEKLRAWVDPKKLINTSDIAMEVLAYYAYQTVAEMIDYALLVRMDAKRTGDPLSNLSGFHYTAAMFVGEHRFSGPNPDYSRVYSGQPPITVAEIREVMRRFNVSQAGRLTFGDKLPETSFLFAL</sequence>
<evidence type="ECO:0000256" key="1">
    <source>
        <dbReference type="ARBA" id="ARBA00004123"/>
    </source>
</evidence>
<dbReference type="PANTHER" id="PTHR11380">
    <property type="entry name" value="TRANSCRIPTION INITIATION FACTOR TFIID/SUPT3-RELATED"/>
    <property type="match status" value="1"/>
</dbReference>
<gene>
    <name evidence="7" type="ORF">RI129_010535</name>
</gene>
<evidence type="ECO:0000256" key="3">
    <source>
        <dbReference type="ARBA" id="ARBA00023159"/>
    </source>
</evidence>
<protein>
    <submittedName>
        <fullName evidence="7">Uncharacterized protein</fullName>
    </submittedName>
</protein>
<reference evidence="7 8" key="1">
    <citation type="journal article" date="2024" name="Insects">
        <title>An Improved Chromosome-Level Genome Assembly of the Firefly Pyrocoelia pectoralis.</title>
        <authorList>
            <person name="Fu X."/>
            <person name="Meyer-Rochow V.B."/>
            <person name="Ballantyne L."/>
            <person name="Zhu X."/>
        </authorList>
    </citation>
    <scope>NUCLEOTIDE SEQUENCE [LARGE SCALE GENOMIC DNA]</scope>
    <source>
        <strain evidence="7">XCY_ONT2</strain>
    </source>
</reference>
<evidence type="ECO:0000256" key="2">
    <source>
        <dbReference type="ARBA" id="ARBA00023015"/>
    </source>
</evidence>
<accession>A0AAN7VA92</accession>
<dbReference type="Proteomes" id="UP001329430">
    <property type="component" value="Chromosome 8"/>
</dbReference>
<dbReference type="InterPro" id="IPR003195">
    <property type="entry name" value="TFIID_TAF13"/>
</dbReference>
<dbReference type="GO" id="GO:0006366">
    <property type="term" value="P:transcription by RNA polymerase II"/>
    <property type="evidence" value="ECO:0007669"/>
    <property type="project" value="InterPro"/>
</dbReference>
<dbReference type="FunFam" id="1.10.20.10:FF:000023">
    <property type="entry name" value="transcription initiation protein SPT3 homolog"/>
    <property type="match status" value="1"/>
</dbReference>
<dbReference type="Pfam" id="PF02269">
    <property type="entry name" value="TFIID-18kDa"/>
    <property type="match status" value="1"/>
</dbReference>
<keyword evidence="4" id="KW-0804">Transcription</keyword>
<dbReference type="GO" id="GO:0006357">
    <property type="term" value="P:regulation of transcription by RNA polymerase II"/>
    <property type="evidence" value="ECO:0007669"/>
    <property type="project" value="UniProtKB-ARBA"/>
</dbReference>
<evidence type="ECO:0000256" key="4">
    <source>
        <dbReference type="ARBA" id="ARBA00023163"/>
    </source>
</evidence>
<dbReference type="Gene3D" id="1.10.20.10">
    <property type="entry name" value="Histone, subunit A"/>
    <property type="match status" value="1"/>
</dbReference>
<dbReference type="SUPFAM" id="SSF47113">
    <property type="entry name" value="Histone-fold"/>
    <property type="match status" value="1"/>
</dbReference>
<dbReference type="AlphaFoldDB" id="A0AAN7VA92"/>
<evidence type="ECO:0000313" key="7">
    <source>
        <dbReference type="EMBL" id="KAK5639724.1"/>
    </source>
</evidence>
<dbReference type="EMBL" id="JAVRBK010000008">
    <property type="protein sequence ID" value="KAK5639724.1"/>
    <property type="molecule type" value="Genomic_DNA"/>
</dbReference>
<comment type="caution">
    <text evidence="7">The sequence shown here is derived from an EMBL/GenBank/DDBJ whole genome shotgun (WGS) entry which is preliminary data.</text>
</comment>
<organism evidence="7 8">
    <name type="scientific">Pyrocoelia pectoralis</name>
    <dbReference type="NCBI Taxonomy" id="417401"/>
    <lineage>
        <taxon>Eukaryota</taxon>
        <taxon>Metazoa</taxon>
        <taxon>Ecdysozoa</taxon>
        <taxon>Arthropoda</taxon>
        <taxon>Hexapoda</taxon>
        <taxon>Insecta</taxon>
        <taxon>Pterygota</taxon>
        <taxon>Neoptera</taxon>
        <taxon>Endopterygota</taxon>
        <taxon>Coleoptera</taxon>
        <taxon>Polyphaga</taxon>
        <taxon>Elateriformia</taxon>
        <taxon>Elateroidea</taxon>
        <taxon>Lampyridae</taxon>
        <taxon>Lampyrinae</taxon>
        <taxon>Pyrocoelia</taxon>
    </lineage>
</organism>
<keyword evidence="2" id="KW-0805">Transcription regulation</keyword>
<dbReference type="PANTHER" id="PTHR11380:SF16">
    <property type="entry name" value="TRANSCRIPTION INITIATION PROTEIN SPT3 HOMOLOG"/>
    <property type="match status" value="1"/>
</dbReference>
<keyword evidence="3" id="KW-0010">Activator</keyword>
<dbReference type="GO" id="GO:0000124">
    <property type="term" value="C:SAGA complex"/>
    <property type="evidence" value="ECO:0007669"/>
    <property type="project" value="UniProtKB-ARBA"/>
</dbReference>
<comment type="similarity">
    <text evidence="6">Belongs to the SPT3 family.</text>
</comment>
<name>A0AAN7VA92_9COLE</name>
<keyword evidence="8" id="KW-1185">Reference proteome</keyword>
<dbReference type="InterPro" id="IPR009072">
    <property type="entry name" value="Histone-fold"/>
</dbReference>
<dbReference type="GO" id="GO:0003713">
    <property type="term" value="F:transcription coactivator activity"/>
    <property type="evidence" value="ECO:0007669"/>
    <property type="project" value="TreeGrafter"/>
</dbReference>
<comment type="subcellular location">
    <subcellularLocation>
        <location evidence="1">Nucleus</location>
    </subcellularLocation>
</comment>
<evidence type="ECO:0000256" key="5">
    <source>
        <dbReference type="ARBA" id="ARBA00023242"/>
    </source>
</evidence>
<dbReference type="GO" id="GO:0005634">
    <property type="term" value="C:nucleus"/>
    <property type="evidence" value="ECO:0007669"/>
    <property type="project" value="UniProtKB-SubCell"/>
</dbReference>
<evidence type="ECO:0000313" key="8">
    <source>
        <dbReference type="Proteomes" id="UP001329430"/>
    </source>
</evidence>
<dbReference type="GO" id="GO:0046982">
    <property type="term" value="F:protein heterodimerization activity"/>
    <property type="evidence" value="ECO:0007669"/>
    <property type="project" value="InterPro"/>
</dbReference>
<proteinExistence type="inferred from homology"/>
<dbReference type="CDD" id="cd07978">
    <property type="entry name" value="HFD_TAF13"/>
    <property type="match status" value="1"/>
</dbReference>
<keyword evidence="5" id="KW-0539">Nucleus</keyword>
<evidence type="ECO:0000256" key="6">
    <source>
        <dbReference type="ARBA" id="ARBA00061274"/>
    </source>
</evidence>